<proteinExistence type="predicted"/>
<gene>
    <name evidence="1" type="ORF">BLGHR1_15189</name>
</gene>
<dbReference type="EMBL" id="UNSH01000064">
    <property type="protein sequence ID" value="SZF04393.1"/>
    <property type="molecule type" value="Genomic_DNA"/>
</dbReference>
<dbReference type="VEuPathDB" id="FungiDB:BLGHR1_15189"/>
<accession>A0A383UVL5</accession>
<dbReference type="AlphaFoldDB" id="A0A383UVL5"/>
<sequence length="35" mass="4028">MLFVFIFLVRALGIRRLKMMEAVHLATQTNITCSC</sequence>
<evidence type="ECO:0000313" key="1">
    <source>
        <dbReference type="EMBL" id="SZF04393.1"/>
    </source>
</evidence>
<evidence type="ECO:0000313" key="2">
    <source>
        <dbReference type="Proteomes" id="UP000275772"/>
    </source>
</evidence>
<reference evidence="1 2" key="1">
    <citation type="submission" date="2017-11" db="EMBL/GenBank/DDBJ databases">
        <authorList>
            <person name="Kracher B."/>
        </authorList>
    </citation>
    <scope>NUCLEOTIDE SEQUENCE [LARGE SCALE GENOMIC DNA]</scope>
    <source>
        <strain evidence="1 2">RACE1</strain>
    </source>
</reference>
<organism evidence="1 2">
    <name type="scientific">Blumeria hordei</name>
    <name type="common">Barley powdery mildew</name>
    <name type="synonym">Blumeria graminis f. sp. hordei</name>
    <dbReference type="NCBI Taxonomy" id="2867405"/>
    <lineage>
        <taxon>Eukaryota</taxon>
        <taxon>Fungi</taxon>
        <taxon>Dikarya</taxon>
        <taxon>Ascomycota</taxon>
        <taxon>Pezizomycotina</taxon>
        <taxon>Leotiomycetes</taxon>
        <taxon>Erysiphales</taxon>
        <taxon>Erysiphaceae</taxon>
        <taxon>Blumeria</taxon>
    </lineage>
</organism>
<protein>
    <submittedName>
        <fullName evidence="1">Uncharacterized protein</fullName>
    </submittedName>
</protein>
<name>A0A383UVL5_BLUHO</name>
<dbReference type="Proteomes" id="UP000275772">
    <property type="component" value="Unassembled WGS sequence"/>
</dbReference>